<dbReference type="EMBL" id="QGKV02000297">
    <property type="protein sequence ID" value="KAF3607509.1"/>
    <property type="molecule type" value="Genomic_DNA"/>
</dbReference>
<organism evidence="1 2">
    <name type="scientific">Brassica cretica</name>
    <name type="common">Mustard</name>
    <dbReference type="NCBI Taxonomy" id="69181"/>
    <lineage>
        <taxon>Eukaryota</taxon>
        <taxon>Viridiplantae</taxon>
        <taxon>Streptophyta</taxon>
        <taxon>Embryophyta</taxon>
        <taxon>Tracheophyta</taxon>
        <taxon>Spermatophyta</taxon>
        <taxon>Magnoliopsida</taxon>
        <taxon>eudicotyledons</taxon>
        <taxon>Gunneridae</taxon>
        <taxon>Pentapetalae</taxon>
        <taxon>rosids</taxon>
        <taxon>malvids</taxon>
        <taxon>Brassicales</taxon>
        <taxon>Brassicaceae</taxon>
        <taxon>Brassiceae</taxon>
        <taxon>Brassica</taxon>
    </lineage>
</organism>
<keyword evidence="2" id="KW-1185">Reference proteome</keyword>
<proteinExistence type="predicted"/>
<evidence type="ECO:0000313" key="1">
    <source>
        <dbReference type="EMBL" id="KAF3607509.1"/>
    </source>
</evidence>
<gene>
    <name evidence="1" type="ORF">DY000_02048653</name>
</gene>
<protein>
    <submittedName>
        <fullName evidence="1">Uncharacterized protein</fullName>
    </submittedName>
</protein>
<dbReference type="Proteomes" id="UP000266723">
    <property type="component" value="Unassembled WGS sequence"/>
</dbReference>
<comment type="caution">
    <text evidence="1">The sequence shown here is derived from an EMBL/GenBank/DDBJ whole genome shotgun (WGS) entry which is preliminary data.</text>
</comment>
<reference evidence="1 2" key="1">
    <citation type="journal article" date="2020" name="BMC Genomics">
        <title>Intraspecific diversification of the crop wild relative Brassica cretica Lam. using demographic model selection.</title>
        <authorList>
            <person name="Kioukis A."/>
            <person name="Michalopoulou V.A."/>
            <person name="Briers L."/>
            <person name="Pirintsos S."/>
            <person name="Studholme D.J."/>
            <person name="Pavlidis P."/>
            <person name="Sarris P.F."/>
        </authorList>
    </citation>
    <scope>NUCLEOTIDE SEQUENCE [LARGE SCALE GENOMIC DNA]</scope>
    <source>
        <strain evidence="2">cv. PFS-1207/04</strain>
    </source>
</reference>
<accession>A0ABQ7EV90</accession>
<evidence type="ECO:0000313" key="2">
    <source>
        <dbReference type="Proteomes" id="UP000266723"/>
    </source>
</evidence>
<name>A0ABQ7EV90_BRACR</name>
<sequence>MLLPLPCSSNSSSTCILSNIYHLFFLCFDSHFANEFHFLIFLSLHTIPLEHSSLRLLPFHFTKSPRLPFRTLIVATTIRHSMSPLFGNNFHPDSKYITSSWWSQCLNSSSSLHHPLSTTTISGLHTCLVSSIKFSSLGLHS</sequence>